<keyword evidence="1" id="KW-0238">DNA-binding</keyword>
<dbReference type="RefSeq" id="WP_407050316.1">
    <property type="nucleotide sequence ID" value="NZ_CP158568.1"/>
</dbReference>
<evidence type="ECO:0000313" key="1">
    <source>
        <dbReference type="EMBL" id="XBY45226.1"/>
    </source>
</evidence>
<dbReference type="SUPFAM" id="SSF142906">
    <property type="entry name" value="YjbR-like"/>
    <property type="match status" value="1"/>
</dbReference>
<gene>
    <name evidence="1" type="ORF">ABS361_02730</name>
</gene>
<dbReference type="AlphaFoldDB" id="A0AAU7XEV0"/>
<dbReference type="InterPro" id="IPR038056">
    <property type="entry name" value="YjbR-like_sf"/>
</dbReference>
<name>A0AAU7XEV0_9HYPH</name>
<organism evidence="1">
    <name type="scientific">Methyloraptor flagellatus</name>
    <dbReference type="NCBI Taxonomy" id="3162530"/>
    <lineage>
        <taxon>Bacteria</taxon>
        <taxon>Pseudomonadati</taxon>
        <taxon>Pseudomonadota</taxon>
        <taxon>Alphaproteobacteria</taxon>
        <taxon>Hyphomicrobiales</taxon>
        <taxon>Ancalomicrobiaceae</taxon>
        <taxon>Methyloraptor</taxon>
    </lineage>
</organism>
<dbReference type="EMBL" id="CP158568">
    <property type="protein sequence ID" value="XBY45226.1"/>
    <property type="molecule type" value="Genomic_DNA"/>
</dbReference>
<accession>A0AAU7XEV0</accession>
<protein>
    <submittedName>
        <fullName evidence="1">MmcQ/YjbR family DNA-binding protein</fullName>
    </submittedName>
</protein>
<sequence>MIRAADFQRLALALPGTTAAPHFDRTAFKAARIFASLAPDGLTANLRFTPEDQALKCAVMPEGFTAISNAWGRQGWTCATLAALDEADAAAALEIAWRHAQPPEKKKKRKPAAPGA</sequence>
<reference evidence="1" key="1">
    <citation type="submission" date="2024-06" db="EMBL/GenBank/DDBJ databases">
        <title>Methylostella associata gen. nov., sp. nov., a novel Ancalomicrobiaceae-affiliated facultatively methylotrophic bacteria that feed on methanotrophs of the genus Methylococcus.</title>
        <authorList>
            <person name="Saltykova V."/>
            <person name="Danilova O.V."/>
            <person name="Oshkin I.Y."/>
            <person name="Belova S.E."/>
            <person name="Pimenov N.V."/>
            <person name="Dedysh S.N."/>
        </authorList>
    </citation>
    <scope>NUCLEOTIDE SEQUENCE</scope>
    <source>
        <strain evidence="1">S20</strain>
    </source>
</reference>
<dbReference type="KEGG" id="mflg:ABS361_02730"/>
<dbReference type="GO" id="GO:0003677">
    <property type="term" value="F:DNA binding"/>
    <property type="evidence" value="ECO:0007669"/>
    <property type="project" value="UniProtKB-KW"/>
</dbReference>
<proteinExistence type="predicted"/>